<reference evidence="2 3" key="1">
    <citation type="journal article" date="2013" name="Front. Microbiol.">
        <title>The genome of Nitrospina gracilis illuminates the metabolism and evolution of the major marine nitrite oxidizer.</title>
        <authorList>
            <person name="Luecker S."/>
            <person name="Nowka B."/>
            <person name="Rattei T."/>
            <person name="Spieck E."/>
            <person name="and Daims H."/>
        </authorList>
    </citation>
    <scope>NUCLEOTIDE SEQUENCE [LARGE SCALE GENOMIC DNA]</scope>
    <source>
        <strain evidence="2 3">3/211</strain>
    </source>
</reference>
<dbReference type="HOGENOM" id="CLU_007383_6_5_0"/>
<dbReference type="STRING" id="1266370.NITGR_460002"/>
<evidence type="ECO:0000259" key="1">
    <source>
        <dbReference type="Pfam" id="PF05368"/>
    </source>
</evidence>
<dbReference type="Gene3D" id="3.40.50.720">
    <property type="entry name" value="NAD(P)-binding Rossmann-like Domain"/>
    <property type="match status" value="1"/>
</dbReference>
<evidence type="ECO:0000313" key="2">
    <source>
        <dbReference type="EMBL" id="CCQ90873.1"/>
    </source>
</evidence>
<feature type="domain" description="NmrA-like" evidence="1">
    <location>
        <begin position="5"/>
        <end position="154"/>
    </location>
</feature>
<dbReference type="InterPro" id="IPR036291">
    <property type="entry name" value="NAD(P)-bd_dom_sf"/>
</dbReference>
<dbReference type="PANTHER" id="PTHR43162">
    <property type="match status" value="1"/>
</dbReference>
<dbReference type="SUPFAM" id="SSF51735">
    <property type="entry name" value="NAD(P)-binding Rossmann-fold domains"/>
    <property type="match status" value="1"/>
</dbReference>
<dbReference type="InterPro" id="IPR008030">
    <property type="entry name" value="NmrA-like"/>
</dbReference>
<dbReference type="AlphaFoldDB" id="M1ZC58"/>
<dbReference type="InParanoid" id="M1ZC58"/>
<comment type="caution">
    <text evidence="2">The sequence shown here is derived from an EMBL/GenBank/DDBJ whole genome shotgun (WGS) entry which is preliminary data.</text>
</comment>
<dbReference type="OrthoDB" id="9774199at2"/>
<dbReference type="EMBL" id="CAQJ01000051">
    <property type="protein sequence ID" value="CCQ90873.1"/>
    <property type="molecule type" value="Genomic_DNA"/>
</dbReference>
<name>M1ZC58_NITG3</name>
<protein>
    <submittedName>
        <fullName evidence="2">Putative NAD-dependent epimerase/dehydratase</fullName>
    </submittedName>
</protein>
<dbReference type="RefSeq" id="WP_005008958.1">
    <property type="nucleotide sequence ID" value="NZ_HG422173.1"/>
</dbReference>
<proteinExistence type="predicted"/>
<keyword evidence="3" id="KW-1185">Reference proteome</keyword>
<sequence length="309" mass="34506">MEGSRKSILVVGGTGYVGSRLVPRLCEKNHRIRCLTRSRVEKKKSSFHDVELIRGDLLQPATLPKALEGIDIAFYLAHSLDEKTDFEEKERRAAENFGAAAKKAGVKRIIYLGGLARGEGSSLSPHLRSRKAVGDTLRASGVQVIEFQASIVLGRGSLSFEMIRALSERLPIMIMPRWVRVKAQPICICDLVLYLVQAVDLPTQENEIFQIGGADQVSYKELIAEYSRQRKLWRMLIPVPVLTPYLSSLWLALVTPVYARVGRKLIESIKSPTVVTEHHAETVFPDIKPMGMVASIEYALREIELFGPV</sequence>
<dbReference type="Proteomes" id="UP000011704">
    <property type="component" value="Unassembled WGS sequence"/>
</dbReference>
<organism evidence="2 3">
    <name type="scientific">Nitrospina gracilis (strain 3/211)</name>
    <dbReference type="NCBI Taxonomy" id="1266370"/>
    <lineage>
        <taxon>Bacteria</taxon>
        <taxon>Pseudomonadati</taxon>
        <taxon>Nitrospinota/Tectimicrobiota group</taxon>
        <taxon>Nitrospinota</taxon>
        <taxon>Nitrospinia</taxon>
        <taxon>Nitrospinales</taxon>
        <taxon>Nitrospinaceae</taxon>
        <taxon>Nitrospina</taxon>
    </lineage>
</organism>
<dbReference type="InterPro" id="IPR051604">
    <property type="entry name" value="Ergot_Alk_Oxidoreductase"/>
</dbReference>
<dbReference type="PANTHER" id="PTHR43162:SF1">
    <property type="entry name" value="PRESTALK A DIFFERENTIATION PROTEIN A"/>
    <property type="match status" value="1"/>
</dbReference>
<gene>
    <name evidence="2" type="ORF">NITGR_460002</name>
</gene>
<accession>M1ZC58</accession>
<evidence type="ECO:0000313" key="3">
    <source>
        <dbReference type="Proteomes" id="UP000011704"/>
    </source>
</evidence>
<dbReference type="Pfam" id="PF05368">
    <property type="entry name" value="NmrA"/>
    <property type="match status" value="1"/>
</dbReference>